<feature type="region of interest" description="Disordered" evidence="6">
    <location>
        <begin position="2091"/>
        <end position="2111"/>
    </location>
</feature>
<dbReference type="PROSITE" id="PS50026">
    <property type="entry name" value="EGF_3"/>
    <property type="match status" value="2"/>
</dbReference>
<reference evidence="11" key="1">
    <citation type="submission" date="2025-08" db="UniProtKB">
        <authorList>
            <consortium name="RefSeq"/>
        </authorList>
    </citation>
    <scope>IDENTIFICATION</scope>
    <source>
        <tissue evidence="11">Thorax and Abdomen</tissue>
    </source>
</reference>
<dbReference type="Pfam" id="PF07645">
    <property type="entry name" value="EGF_CA"/>
    <property type="match status" value="1"/>
</dbReference>
<feature type="compositionally biased region" description="Basic and acidic residues" evidence="6">
    <location>
        <begin position="3437"/>
        <end position="3451"/>
    </location>
</feature>
<dbReference type="InterPro" id="IPR000742">
    <property type="entry name" value="EGF"/>
</dbReference>
<dbReference type="PROSITE" id="PS00010">
    <property type="entry name" value="ASX_HYDROXYL"/>
    <property type="match status" value="1"/>
</dbReference>
<dbReference type="InterPro" id="IPR001881">
    <property type="entry name" value="EGF-like_Ca-bd_dom"/>
</dbReference>
<dbReference type="InterPro" id="IPR009030">
    <property type="entry name" value="Growth_fac_rcpt_cys_sf"/>
</dbReference>
<dbReference type="PROSITE" id="PS00022">
    <property type="entry name" value="EGF_1"/>
    <property type="match status" value="1"/>
</dbReference>
<feature type="region of interest" description="Disordered" evidence="6">
    <location>
        <begin position="2220"/>
        <end position="2298"/>
    </location>
</feature>
<feature type="transmembrane region" description="Helical" evidence="7">
    <location>
        <begin position="3077"/>
        <end position="3102"/>
    </location>
</feature>
<feature type="compositionally biased region" description="Polar residues" evidence="6">
    <location>
        <begin position="1085"/>
        <end position="1095"/>
    </location>
</feature>
<evidence type="ECO:0000256" key="8">
    <source>
        <dbReference type="SAM" id="SignalP"/>
    </source>
</evidence>
<dbReference type="CDD" id="cd00054">
    <property type="entry name" value="EGF_CA"/>
    <property type="match status" value="1"/>
</dbReference>
<feature type="compositionally biased region" description="Polar residues" evidence="6">
    <location>
        <begin position="2253"/>
        <end position="2264"/>
    </location>
</feature>
<feature type="region of interest" description="Disordered" evidence="6">
    <location>
        <begin position="3259"/>
        <end position="3278"/>
    </location>
</feature>
<dbReference type="Pfam" id="PF01390">
    <property type="entry name" value="SEA"/>
    <property type="match status" value="1"/>
</dbReference>
<feature type="signal peptide" evidence="8">
    <location>
        <begin position="1"/>
        <end position="29"/>
    </location>
</feature>
<feature type="chain" id="PRO_5045310413" evidence="8">
    <location>
        <begin position="30"/>
        <end position="3451"/>
    </location>
</feature>
<evidence type="ECO:0000256" key="3">
    <source>
        <dbReference type="ARBA" id="ARBA00022737"/>
    </source>
</evidence>
<feature type="domain" description="EGF-like" evidence="9">
    <location>
        <begin position="3037"/>
        <end position="3072"/>
    </location>
</feature>
<evidence type="ECO:0000256" key="1">
    <source>
        <dbReference type="ARBA" id="ARBA00022536"/>
    </source>
</evidence>
<dbReference type="GeneID" id="107220935"/>
<dbReference type="Proteomes" id="UP000829291">
    <property type="component" value="Chromosome 1"/>
</dbReference>
<feature type="compositionally biased region" description="Acidic residues" evidence="6">
    <location>
        <begin position="2276"/>
        <end position="2285"/>
    </location>
</feature>
<feature type="region of interest" description="Disordered" evidence="6">
    <location>
        <begin position="3386"/>
        <end position="3451"/>
    </location>
</feature>
<feature type="region of interest" description="Disordered" evidence="6">
    <location>
        <begin position="2376"/>
        <end position="2401"/>
    </location>
</feature>
<feature type="region of interest" description="Disordered" evidence="6">
    <location>
        <begin position="1079"/>
        <end position="1109"/>
    </location>
</feature>
<keyword evidence="7" id="KW-0472">Membrane</keyword>
<feature type="compositionally biased region" description="Pro residues" evidence="6">
    <location>
        <begin position="2160"/>
        <end position="2172"/>
    </location>
</feature>
<feature type="compositionally biased region" description="Low complexity" evidence="6">
    <location>
        <begin position="927"/>
        <end position="945"/>
    </location>
</feature>
<feature type="compositionally biased region" description="Pro residues" evidence="6">
    <location>
        <begin position="610"/>
        <end position="622"/>
    </location>
</feature>
<keyword evidence="1 5" id="KW-0245">EGF-like domain</keyword>
<feature type="compositionally biased region" description="Basic and acidic residues" evidence="6">
    <location>
        <begin position="633"/>
        <end position="643"/>
    </location>
</feature>
<dbReference type="SMART" id="SM00181">
    <property type="entry name" value="EGF"/>
    <property type="match status" value="3"/>
</dbReference>
<evidence type="ECO:0000256" key="7">
    <source>
        <dbReference type="SAM" id="Phobius"/>
    </source>
</evidence>
<keyword evidence="7" id="KW-0812">Transmembrane</keyword>
<dbReference type="RefSeq" id="XP_046596971.1">
    <property type="nucleotide sequence ID" value="XM_046741015.1"/>
</dbReference>
<evidence type="ECO:0000313" key="10">
    <source>
        <dbReference type="Proteomes" id="UP000829291"/>
    </source>
</evidence>
<keyword evidence="2" id="KW-0945">Host-virus interaction</keyword>
<dbReference type="PANTHER" id="PTHR13037">
    <property type="entry name" value="FORMIN"/>
    <property type="match status" value="1"/>
</dbReference>
<feature type="region of interest" description="Disordered" evidence="6">
    <location>
        <begin position="3105"/>
        <end position="3217"/>
    </location>
</feature>
<dbReference type="InterPro" id="IPR036364">
    <property type="entry name" value="SEA_dom_sf"/>
</dbReference>
<dbReference type="Gene3D" id="2.10.25.10">
    <property type="entry name" value="Laminin"/>
    <property type="match status" value="1"/>
</dbReference>
<protein>
    <submittedName>
        <fullName evidence="11">Uncharacterized protein LOC107220935 isoform X1</fullName>
    </submittedName>
</protein>
<dbReference type="PROSITE" id="PS01187">
    <property type="entry name" value="EGF_CA"/>
    <property type="match status" value="1"/>
</dbReference>
<feature type="disulfide bond" evidence="5">
    <location>
        <begin position="3062"/>
        <end position="3071"/>
    </location>
</feature>
<evidence type="ECO:0000313" key="11">
    <source>
        <dbReference type="RefSeq" id="XP_046596971.1"/>
    </source>
</evidence>
<feature type="region of interest" description="Disordered" evidence="6">
    <location>
        <begin position="927"/>
        <end position="951"/>
    </location>
</feature>
<dbReference type="InterPro" id="IPR000082">
    <property type="entry name" value="SEA_dom"/>
</dbReference>
<feature type="region of interest" description="Disordered" evidence="6">
    <location>
        <begin position="1617"/>
        <end position="1643"/>
    </location>
</feature>
<dbReference type="SUPFAM" id="SSF57184">
    <property type="entry name" value="Growth factor receptor domain"/>
    <property type="match status" value="1"/>
</dbReference>
<name>A0ABM3G9M6_NEOLC</name>
<dbReference type="PANTHER" id="PTHR13037:SF24">
    <property type="entry name" value="POLYCOMB PROTEIN PCL-RELATED"/>
    <property type="match status" value="1"/>
</dbReference>
<feature type="region of interest" description="Disordered" evidence="6">
    <location>
        <begin position="1333"/>
        <end position="1385"/>
    </location>
</feature>
<evidence type="ECO:0000256" key="5">
    <source>
        <dbReference type="PROSITE-ProRule" id="PRU00076"/>
    </source>
</evidence>
<keyword evidence="7" id="KW-1133">Transmembrane helix</keyword>
<evidence type="ECO:0000259" key="9">
    <source>
        <dbReference type="PROSITE" id="PS50026"/>
    </source>
</evidence>
<keyword evidence="3" id="KW-0677">Repeat</keyword>
<feature type="region of interest" description="Disordered" evidence="6">
    <location>
        <begin position="1899"/>
        <end position="1926"/>
    </location>
</feature>
<feature type="compositionally biased region" description="Basic and acidic residues" evidence="6">
    <location>
        <begin position="3398"/>
        <end position="3422"/>
    </location>
</feature>
<feature type="compositionally biased region" description="Acidic residues" evidence="6">
    <location>
        <begin position="263"/>
        <end position="277"/>
    </location>
</feature>
<feature type="region of interest" description="Disordered" evidence="6">
    <location>
        <begin position="2127"/>
        <end position="2205"/>
    </location>
</feature>
<keyword evidence="8" id="KW-0732">Signal</keyword>
<feature type="compositionally biased region" description="Polar residues" evidence="6">
    <location>
        <begin position="2182"/>
        <end position="2194"/>
    </location>
</feature>
<dbReference type="SMART" id="SM00179">
    <property type="entry name" value="EGF_CA"/>
    <property type="match status" value="1"/>
</dbReference>
<dbReference type="InterPro" id="IPR049883">
    <property type="entry name" value="NOTCH1_EGF-like"/>
</dbReference>
<feature type="region of interest" description="Disordered" evidence="6">
    <location>
        <begin position="595"/>
        <end position="643"/>
    </location>
</feature>
<evidence type="ECO:0000256" key="6">
    <source>
        <dbReference type="SAM" id="MobiDB-lite"/>
    </source>
</evidence>
<feature type="region of interest" description="Disordered" evidence="6">
    <location>
        <begin position="1682"/>
        <end position="1773"/>
    </location>
</feature>
<feature type="compositionally biased region" description="Basic and acidic residues" evidence="6">
    <location>
        <begin position="1429"/>
        <end position="1443"/>
    </location>
</feature>
<feature type="compositionally biased region" description="Low complexity" evidence="6">
    <location>
        <begin position="1901"/>
        <end position="1914"/>
    </location>
</feature>
<dbReference type="InterPro" id="IPR018097">
    <property type="entry name" value="EGF_Ca-bd_CS"/>
</dbReference>
<dbReference type="InterPro" id="IPR000152">
    <property type="entry name" value="EGF-type_Asp/Asn_hydroxyl_site"/>
</dbReference>
<feature type="region of interest" description="Disordered" evidence="6">
    <location>
        <begin position="1397"/>
        <end position="1463"/>
    </location>
</feature>
<sequence>MGEDTRRSRFTKLLPAFFFFFLAVLVVQARTLQDESFAESDHRANAARVQRDLDGHFEESTSAKLSASEITVDQIGDEIHDDEDHDNNEEVDFPKEIKFPLPDVIDVEDGANTTLPSRQNKRVLVRIPISRGEGSHKVTVVRRRPLTPLSGAQQALPAPRRVIVTRIRTPSTARTTKYETQSRNFASEPEYDGLLTPRHKVTVTRRRKILPTSSEKEVIKSRVTRKKLVNVRPVSLLTPTPTATPTLAIITTGFYEAAVSSEDYSDVESDDENGDYGDDTRLPEYSEHQTKNYDLSTPTPSLDDTLNIVGNGSNEIVNDVSESVTPAAPMPTEAPVILTDHFFLPSDDEEDYDDVVIDGESFSLETEEATTLSATEPTTPMELENLDPSSSVSVQKSPMYTVLSQEGPVTPQSTRLDLNTATVSKQPESKPASNSSLQTNLLGESSAYPNLVDIIIEPSEASTGSFASAITRSPDPTRIVTSISPAVIEDTSTGLSEPHVAVPPTSSIPETFPIGVDETSALDSEPTASVYYSETVVTSTRLRTYTYVVTKLNGLETEVTSSTAVKPKVTILTLTVPVTATLPYAAVATSSAASLPSTQWIPPSSATSTPTPPKPNDPPSPVYSPDKIDDDETAKVEPEDEQGRRFNLATRILSNGVEVIVAGSTPAPALRWETASPPATLTLSDAMVMLMPKDEPQEFVTKTCATTFTYITTMSDQGGSTRTSTQQQVVYNTATVERHSPADSTISSIGLSLEASPSLGTEVFETTYAYHELPIDNRGSTVIRNTVTAPQEYLDLVLEPSEAPLPETNTYLSTRTLEKTITENGKATVQAVNDVVTRLVVTESARSPRPTTSIDGIAGKTSSTSAELESDVVKTYYVTYSYYSTFLEQGSTVVRTNVATSADLVTEKVLARRPTTTNTALVDDTLTSSETTVTPPASSTPVTPTISETPTTSAKVEPIQIFATKTYLTTFTYFTTLLQAGVNGETSTTVSSRSRIVENVVTESIAPSLLDAGYMNALLTTTRPQEETVAKPSHVNQVNNVVTGSTIIFFDEEDRVDPTSTSITPTPIATEAVAVSTVTAELETRPTTPDSTGENTKIPEGNNDASAAGSGSFDSLGSFTNFGINGLSALGPVITAMAGLLQGKPTASRRNGTVDGDQDTTTQRSPIYIPVSEFADGDIETAESQNIGNQLANLNHNYIPETRHKSSVSLVKGIPISPGEVITANSDVIIGKPGKIGGPRPPQSTNIQDKHVGIRPPPLPPQVLSQSDRPHVHRPTIHHHKTQLQIFPARQVFEEHLQLPVRYGASAESHQVQVAQKHPQRLILRTDSGHDVMENDPLLIPPASPTSSIVRGKPPAYADRSPVPDPNEPEWSPERYRRPWSAKDPLKPLELQESLASGNTQWRQNDAEEAASSSSEIHGSLGKPNSWSNHRDHQLVKDNHERPPWAQRDPLLPGNTVIESSLQPKVPEPTSIIRHVVPHIIDRDTGQPLLVNIQPSQVANVVIPQGGNQALIFGDTNEPHITGQYFDDPSPYPEPEVAPGFTGVQKVEHSPQYLGQGDPSEYMVPPPSPQSNFKPLPQSHGGHLSAHQERPGYGHTEILVHPGTTPVRDYNQVYRRPVTSPATSPPRRTEVETSPHRYILLGKPGDLRPINEVLNSSQSWKLNDGRKPALSQSAMQTIIQHRPSGHFGPSMSRPTSNPHGPEIHMGRPGVYPAKKPQYSSGQPSLHPPPSSQSSYRPHTKKPDANLIPPDWSPPKNTFIREPSHTHSGSGIRNDIIVTNTETVPINSKETDVSQILHPPPFQVNSLRDSETTNYHHMDRIDPSKMGATESSAVQQSTGENVPTGAIEYHDPSTDPKVKPEDISYYPRLPTVKPEVQSFGEIIPQNDEDRAPEIWTVNTQTERSSLSNDSEISESQPVPTRGDMPPETNTKVDHDSELNVPGNHVTVGSDDSLESVGSITTVGGRPLEVDQSLVYGQKQHTNKQQGQNTLSANRGAPFAHRDHEPAIVQGTPFRQNFYEGKRPYESPIIMPGKPFGVYVDSHVNVIRPYGYNQRETHRPPIRHNIVQGVPFGYHGNQKVGLQPNIHQMVLPPRNENGEPPMSTPNSMDRGDAMDLKPPPIAGVIHQHQHQVPGPFGPNRTPGKENKRPQPTSAQPEIMTMPPQPSPALAPPAQPGAEKDFTITIGNQSRPNSMGSGSYYEDNSESELNLAESAYQLLQPSDTRTKEGSGAVQHSYPSHSNDVARPRPSLATPGQGIQYSQQSNNHGKLEFSMPVESTGDDNEDSDTQTERPPSMFSGMTTTKKTPTHLAALPTNITASPPAVKTSINREDSMKISKNNSYPVTEVSPVISQTRPRPRVPYRGMMPPPLTPQIVFHGSKGSGNGNAPETEGLEPPPLSTEVVGLSPPPSKYIPLEESTTTAARPFLVELLSQDMVPPAPVFPTSSRPSQEAATERPAVAVSGSFRIASAMPTSHVTSLRDAEAEIPVVHGTVDLPTIIEMHGPSPSTTPLIISPTINKSERVSIYTARPFESRPVSRLSIQPTFTLTSLRSSSTTLRPLRIDQMEPSKSSTFSVTVQQTRLPSTVSEIITSNLTTVKRPGASERPVLLQPSKETDTPSFAIEPTESLASIKPAETVAITKSPSKIHEAPLKTSTQTNRLEIRTTTTVRTENSKYSRTSGETNRNETDRETVLYMVTRVASASSSTTRTLLRTRTLTSTTVETVTETLLQPARTTTIVSSSTVLRPTTEVPVSVHQTPSDNESIFVVMSDQTPPQPGAEEVEAEYGDEDVEATRDEQDPGGNEIYRVLAGGILGAPAFPRESTAGRCVPECKTSKAEICAEVNSVNKCVCRPGFARMFLDRPCKPIYTYTLRVGLDRVGRDPFSVYAEELNDTASSDYKKLAGPTKEALDRTMMQSDLRDIYRGLDVARFTSDPNTSVEFHVQLSENASDTRLKEVVRKYLVGNNYSLGGTEVYASKDLETIHAFDFNECATEEGGPHHDCSPHAACFNRQGSYQCSCREGWADLSDNLPTYPGRVCSQAPFGCAACNNKGHCVINTNGQEVCECFPWHSGQRCQVNLKVLLIALVTTGIIFLALLGVCVGLACVGRPRRRSGKRSGDRRAMISVGGNGGDTSSEGSAADLATIPHHVPHVLPAPPQTVAPAPPGKRPSGAKRTPPSFIPAAPSVPVNPRSPRGKALLARPRDSVRSDVGATPTDEQRDRSLTVMIPRAKYRSAPQSSQSPANCKPLATNLVVDERKLISYLEDGPHPETRKSSQAGKRDSVCKEMILDPQQTGRNPPTPSHPPGALVSAGFQVSATVTHQADMESTLARSCGETTVETSTKILRTSDVLRGDQGSTLARSCGETTIQAPTKLLRLDLAEVGSTLARSCGETTIQPPTKMAADRRSSREPRDNASDGHTMAERDVGGTLRMPAQRPPFFDPDRASDRESNFDSL</sequence>
<proteinExistence type="predicted"/>
<feature type="compositionally biased region" description="Pro residues" evidence="6">
    <location>
        <begin position="3149"/>
        <end position="3163"/>
    </location>
</feature>
<feature type="domain" description="EGF-like" evidence="9">
    <location>
        <begin position="2983"/>
        <end position="3025"/>
    </location>
</feature>
<evidence type="ECO:0000256" key="2">
    <source>
        <dbReference type="ARBA" id="ARBA00022581"/>
    </source>
</evidence>
<keyword evidence="4 5" id="KW-1015">Disulfide bond</keyword>
<dbReference type="SUPFAM" id="SSF82671">
    <property type="entry name" value="SEA domain"/>
    <property type="match status" value="1"/>
</dbReference>
<feature type="region of interest" description="Disordered" evidence="6">
    <location>
        <begin position="261"/>
        <end position="283"/>
    </location>
</feature>
<organism evidence="10 11">
    <name type="scientific">Neodiprion lecontei</name>
    <name type="common">Redheaded pine sawfly</name>
    <dbReference type="NCBI Taxonomy" id="441921"/>
    <lineage>
        <taxon>Eukaryota</taxon>
        <taxon>Metazoa</taxon>
        <taxon>Ecdysozoa</taxon>
        <taxon>Arthropoda</taxon>
        <taxon>Hexapoda</taxon>
        <taxon>Insecta</taxon>
        <taxon>Pterygota</taxon>
        <taxon>Neoptera</taxon>
        <taxon>Endopterygota</taxon>
        <taxon>Hymenoptera</taxon>
        <taxon>Tenthredinoidea</taxon>
        <taxon>Diprionidae</taxon>
        <taxon>Diprioninae</taxon>
        <taxon>Neodiprion</taxon>
    </lineage>
</organism>
<gene>
    <name evidence="11" type="primary">LOC107220935</name>
</gene>
<evidence type="ECO:0000256" key="4">
    <source>
        <dbReference type="ARBA" id="ARBA00023157"/>
    </source>
</evidence>
<keyword evidence="10" id="KW-1185">Reference proteome</keyword>
<accession>A0ABM3G9M6</accession>
<comment type="caution">
    <text evidence="5">Lacks conserved residue(s) required for the propagation of feature annotation.</text>
</comment>